<name>A0A9D4AWZ9_9SAUR</name>
<evidence type="ECO:0000256" key="8">
    <source>
        <dbReference type="SAM" id="Phobius"/>
    </source>
</evidence>
<evidence type="ECO:0000256" key="7">
    <source>
        <dbReference type="SAM" id="Coils"/>
    </source>
</evidence>
<sequence length="159" mass="17835">MVMVSLLASNSPTVQGLWYHGNQGAGAEEFVTSAVCLQGTGKDGVSSCSCWRFEDEKCLILAVTKVGLNLVSWLHKIDGLEEKLSLCRQSMEEVDLKLLREELSPEGRKSLERERSLLVTKAETYERELKVLRQENRKNAAIAMAIVLLIIVVYTCWTM</sequence>
<evidence type="ECO:0000256" key="4">
    <source>
        <dbReference type="ARBA" id="ARBA00022989"/>
    </source>
</evidence>
<keyword evidence="3 8" id="KW-0812">Transmembrane</keyword>
<evidence type="ECO:0000256" key="5">
    <source>
        <dbReference type="ARBA" id="ARBA00023054"/>
    </source>
</evidence>
<comment type="subcellular location">
    <subcellularLocation>
        <location evidence="1">Membrane</location>
        <topology evidence="1">Single-pass membrane protein</topology>
    </subcellularLocation>
</comment>
<protein>
    <recommendedName>
        <fullName evidence="2">Coiled-coil domain-containing protein 167</fullName>
    </recommendedName>
</protein>
<dbReference type="Proteomes" id="UP000827986">
    <property type="component" value="Unassembled WGS sequence"/>
</dbReference>
<proteinExistence type="predicted"/>
<accession>A0A9D4AWZ9</accession>
<evidence type="ECO:0000256" key="1">
    <source>
        <dbReference type="ARBA" id="ARBA00004167"/>
    </source>
</evidence>
<dbReference type="GO" id="GO:0016020">
    <property type="term" value="C:membrane"/>
    <property type="evidence" value="ECO:0007669"/>
    <property type="project" value="UniProtKB-SubCell"/>
</dbReference>
<dbReference type="EMBL" id="JAHDVG010000482">
    <property type="protein sequence ID" value="KAH1173728.1"/>
    <property type="molecule type" value="Genomic_DNA"/>
</dbReference>
<evidence type="ECO:0000313" key="10">
    <source>
        <dbReference type="Proteomes" id="UP000827986"/>
    </source>
</evidence>
<organism evidence="9 10">
    <name type="scientific">Mauremys mutica</name>
    <name type="common">yellowpond turtle</name>
    <dbReference type="NCBI Taxonomy" id="74926"/>
    <lineage>
        <taxon>Eukaryota</taxon>
        <taxon>Metazoa</taxon>
        <taxon>Chordata</taxon>
        <taxon>Craniata</taxon>
        <taxon>Vertebrata</taxon>
        <taxon>Euteleostomi</taxon>
        <taxon>Archelosauria</taxon>
        <taxon>Testudinata</taxon>
        <taxon>Testudines</taxon>
        <taxon>Cryptodira</taxon>
        <taxon>Durocryptodira</taxon>
        <taxon>Testudinoidea</taxon>
        <taxon>Geoemydidae</taxon>
        <taxon>Geoemydinae</taxon>
        <taxon>Mauremys</taxon>
    </lineage>
</organism>
<keyword evidence="4 8" id="KW-1133">Transmembrane helix</keyword>
<keyword evidence="6 8" id="KW-0472">Membrane</keyword>
<evidence type="ECO:0000313" key="9">
    <source>
        <dbReference type="EMBL" id="KAH1173728.1"/>
    </source>
</evidence>
<evidence type="ECO:0000256" key="2">
    <source>
        <dbReference type="ARBA" id="ARBA00022350"/>
    </source>
</evidence>
<feature type="transmembrane region" description="Helical" evidence="8">
    <location>
        <begin position="140"/>
        <end position="157"/>
    </location>
</feature>
<keyword evidence="10" id="KW-1185">Reference proteome</keyword>
<dbReference type="PANTHER" id="PTHR31759:SF1">
    <property type="entry name" value="COILED-COIL DOMAIN-CONTAINING PROTEIN 167"/>
    <property type="match status" value="1"/>
</dbReference>
<gene>
    <name evidence="9" type="ORF">KIL84_017567</name>
</gene>
<dbReference type="Pfam" id="PF15188">
    <property type="entry name" value="CCDC-167"/>
    <property type="match status" value="1"/>
</dbReference>
<comment type="caution">
    <text evidence="9">The sequence shown here is derived from an EMBL/GenBank/DDBJ whole genome shotgun (WGS) entry which is preliminary data.</text>
</comment>
<evidence type="ECO:0000256" key="6">
    <source>
        <dbReference type="ARBA" id="ARBA00023136"/>
    </source>
</evidence>
<dbReference type="AlphaFoldDB" id="A0A9D4AWZ9"/>
<reference evidence="9" key="1">
    <citation type="submission" date="2021-09" db="EMBL/GenBank/DDBJ databases">
        <title>The genome of Mauremys mutica provides insights into the evolution of semi-aquatic lifestyle.</title>
        <authorList>
            <person name="Gong S."/>
            <person name="Gao Y."/>
        </authorList>
    </citation>
    <scope>NUCLEOTIDE SEQUENCE</scope>
    <source>
        <strain evidence="9">MM-2020</strain>
        <tissue evidence="9">Muscle</tissue>
    </source>
</reference>
<dbReference type="PANTHER" id="PTHR31759">
    <property type="entry name" value="COILED-COIL DOMAIN-CONTAINING PROTEIN 167"/>
    <property type="match status" value="1"/>
</dbReference>
<evidence type="ECO:0000256" key="3">
    <source>
        <dbReference type="ARBA" id="ARBA00022692"/>
    </source>
</evidence>
<feature type="coiled-coil region" evidence="7">
    <location>
        <begin position="108"/>
        <end position="135"/>
    </location>
</feature>
<dbReference type="InterPro" id="IPR028194">
    <property type="entry name" value="CC167"/>
</dbReference>
<keyword evidence="5 7" id="KW-0175">Coiled coil</keyword>